<feature type="transmembrane region" description="Helical" evidence="12">
    <location>
        <begin position="170"/>
        <end position="192"/>
    </location>
</feature>
<feature type="transmembrane region" description="Helical" evidence="12">
    <location>
        <begin position="21"/>
        <end position="40"/>
    </location>
</feature>
<evidence type="ECO:0000256" key="13">
    <source>
        <dbReference type="NCBIfam" id="TIGR01474"/>
    </source>
</evidence>
<evidence type="ECO:0000256" key="3">
    <source>
        <dbReference type="ARBA" id="ARBA00005985"/>
    </source>
</evidence>
<comment type="function">
    <text evidence="12">Catalyzes the prenylation of para-hydroxybenzoate (PHB) with an all-trans polyprenyl group. Mediates the second step in the final reaction sequence of ubiquinone-8 (UQ-8) biosynthesis, which is the condensation of the polyisoprenoid side chain with PHB, generating the first membrane-bound Q intermediate 3-octaprenyl-4-hydroxybenzoate.</text>
</comment>
<keyword evidence="15" id="KW-1185">Reference proteome</keyword>
<feature type="transmembrane region" description="Helical" evidence="12">
    <location>
        <begin position="204"/>
        <end position="229"/>
    </location>
</feature>
<proteinExistence type="inferred from homology"/>
<feature type="transmembrane region" description="Helical" evidence="12">
    <location>
        <begin position="235"/>
        <end position="253"/>
    </location>
</feature>
<comment type="subcellular location">
    <subcellularLocation>
        <location evidence="12">Cell inner membrane</location>
        <topology evidence="12">Multi-pass membrane protein</topology>
    </subcellularLocation>
    <subcellularLocation>
        <location evidence="2">Membrane</location>
        <topology evidence="2">Multi-pass membrane protein</topology>
    </subcellularLocation>
</comment>
<dbReference type="InterPro" id="IPR039653">
    <property type="entry name" value="Prenyltransferase"/>
</dbReference>
<evidence type="ECO:0000256" key="7">
    <source>
        <dbReference type="ARBA" id="ARBA00022688"/>
    </source>
</evidence>
<evidence type="ECO:0000256" key="8">
    <source>
        <dbReference type="ARBA" id="ARBA00022692"/>
    </source>
</evidence>
<dbReference type="CDD" id="cd13959">
    <property type="entry name" value="PT_UbiA_COQ2"/>
    <property type="match status" value="1"/>
</dbReference>
<dbReference type="GO" id="GO:0006744">
    <property type="term" value="P:ubiquinone biosynthetic process"/>
    <property type="evidence" value="ECO:0007669"/>
    <property type="project" value="UniProtKB-UniRule"/>
</dbReference>
<evidence type="ECO:0000256" key="11">
    <source>
        <dbReference type="ARBA" id="ARBA00023136"/>
    </source>
</evidence>
<evidence type="ECO:0000256" key="4">
    <source>
        <dbReference type="ARBA" id="ARBA00022475"/>
    </source>
</evidence>
<keyword evidence="10 12" id="KW-1133">Transmembrane helix</keyword>
<dbReference type="GO" id="GO:0005886">
    <property type="term" value="C:plasma membrane"/>
    <property type="evidence" value="ECO:0007669"/>
    <property type="project" value="UniProtKB-SubCell"/>
</dbReference>
<gene>
    <name evidence="12" type="primary">ubiA</name>
    <name evidence="14" type="ORF">DFR27_0007</name>
</gene>
<feature type="transmembrane region" description="Helical" evidence="12">
    <location>
        <begin position="46"/>
        <end position="66"/>
    </location>
</feature>
<dbReference type="GO" id="GO:0008412">
    <property type="term" value="F:4-hydroxybenzoate polyprenyltransferase activity"/>
    <property type="evidence" value="ECO:0007669"/>
    <property type="project" value="UniProtKB-UniRule"/>
</dbReference>
<evidence type="ECO:0000256" key="10">
    <source>
        <dbReference type="ARBA" id="ARBA00022989"/>
    </source>
</evidence>
<keyword evidence="4 12" id="KW-1003">Cell membrane</keyword>
<dbReference type="EC" id="2.5.1.39" evidence="12 13"/>
<keyword evidence="6 12" id="KW-0808">Transferase</keyword>
<accession>A0A3M0AB05</accession>
<comment type="cofactor">
    <cofactor evidence="1 12">
        <name>Mg(2+)</name>
        <dbReference type="ChEBI" id="CHEBI:18420"/>
    </cofactor>
</comment>
<comment type="catalytic activity">
    <reaction evidence="12">
        <text>all-trans-octaprenyl diphosphate + 4-hydroxybenzoate = 4-hydroxy-3-(all-trans-octaprenyl)benzoate + diphosphate</text>
        <dbReference type="Rhea" id="RHEA:27782"/>
        <dbReference type="ChEBI" id="CHEBI:1617"/>
        <dbReference type="ChEBI" id="CHEBI:17879"/>
        <dbReference type="ChEBI" id="CHEBI:33019"/>
        <dbReference type="ChEBI" id="CHEBI:57711"/>
        <dbReference type="EC" id="2.5.1.39"/>
    </reaction>
</comment>
<keyword evidence="11 12" id="KW-0472">Membrane</keyword>
<evidence type="ECO:0000313" key="15">
    <source>
        <dbReference type="Proteomes" id="UP000267187"/>
    </source>
</evidence>
<dbReference type="EMBL" id="REFJ01000001">
    <property type="protein sequence ID" value="RMA82060.1"/>
    <property type="molecule type" value="Genomic_DNA"/>
</dbReference>
<feature type="transmembrane region" description="Helical" evidence="12">
    <location>
        <begin position="144"/>
        <end position="164"/>
    </location>
</feature>
<dbReference type="FunFam" id="1.10.357.140:FF:000002">
    <property type="entry name" value="4-hydroxybenzoate octaprenyltransferase"/>
    <property type="match status" value="1"/>
</dbReference>
<comment type="pathway">
    <text evidence="12">Cofactor biosynthesis; ubiquinone biosynthesis.</text>
</comment>
<name>A0A3M0AB05_9GAMM</name>
<dbReference type="InterPro" id="IPR044878">
    <property type="entry name" value="UbiA_sf"/>
</dbReference>
<dbReference type="Gene3D" id="1.20.120.1780">
    <property type="entry name" value="UbiA prenyltransferase"/>
    <property type="match status" value="1"/>
</dbReference>
<comment type="similarity">
    <text evidence="3 12">Belongs to the UbiA prenyltransferase family.</text>
</comment>
<reference evidence="14 15" key="1">
    <citation type="submission" date="2018-10" db="EMBL/GenBank/DDBJ databases">
        <title>Genomic Encyclopedia of Type Strains, Phase IV (KMG-IV): sequencing the most valuable type-strain genomes for metagenomic binning, comparative biology and taxonomic classification.</title>
        <authorList>
            <person name="Goeker M."/>
        </authorList>
    </citation>
    <scope>NUCLEOTIDE SEQUENCE [LARGE SCALE GENOMIC DNA]</scope>
    <source>
        <strain evidence="14 15">DSM 25080</strain>
    </source>
</reference>
<dbReference type="InterPro" id="IPR000537">
    <property type="entry name" value="UbiA_prenyltransferase"/>
</dbReference>
<keyword evidence="8 12" id="KW-0812">Transmembrane</keyword>
<dbReference type="NCBIfam" id="TIGR01474">
    <property type="entry name" value="ubiA_proteo"/>
    <property type="match status" value="1"/>
</dbReference>
<evidence type="ECO:0000256" key="9">
    <source>
        <dbReference type="ARBA" id="ARBA00022842"/>
    </source>
</evidence>
<evidence type="ECO:0000256" key="6">
    <source>
        <dbReference type="ARBA" id="ARBA00022679"/>
    </source>
</evidence>
<dbReference type="PANTHER" id="PTHR11048">
    <property type="entry name" value="PRENYLTRANSFERASES"/>
    <property type="match status" value="1"/>
</dbReference>
<dbReference type="OrthoDB" id="9782418at2"/>
<comment type="caution">
    <text evidence="14">The sequence shown here is derived from an EMBL/GenBank/DDBJ whole genome shotgun (WGS) entry which is preliminary data.</text>
</comment>
<keyword evidence="5 12" id="KW-0997">Cell inner membrane</keyword>
<dbReference type="UniPathway" id="UPA00232"/>
<dbReference type="PANTHER" id="PTHR11048:SF28">
    <property type="entry name" value="4-HYDROXYBENZOATE POLYPRENYLTRANSFERASE, MITOCHONDRIAL"/>
    <property type="match status" value="1"/>
</dbReference>
<dbReference type="FunFam" id="1.20.120.1780:FF:000001">
    <property type="entry name" value="4-hydroxybenzoate octaprenyltransferase"/>
    <property type="match status" value="1"/>
</dbReference>
<protein>
    <recommendedName>
        <fullName evidence="12 13">4-hydroxybenzoate octaprenyltransferase</fullName>
        <ecNumber evidence="12 13">2.5.1.39</ecNumber>
    </recommendedName>
    <alternativeName>
        <fullName evidence="12">4-HB polyprenyltransferase</fullName>
    </alternativeName>
</protein>
<dbReference type="AlphaFoldDB" id="A0A3M0AB05"/>
<dbReference type="InterPro" id="IPR006370">
    <property type="entry name" value="HB_polyprenyltransferase-like"/>
</dbReference>
<sequence length="288" mass="31925">MLKRFVPANYLPYYQLMRVDRPVGTLLLLWPTYMALFLAADGAPSWQNLVIFTLGVFLMRSAGCVINDYADRNVDAHVTRTAQRPLASGSITSQKALKLFAMLVALAFAVVLLTNKLTVLLSVGALLLASVYPFMKRYTHLPQVVLGAAFAWAVPMAFAAELNTVPSEAWLLYAVVVLWAVIYDTFYAMADLEDDLKIGVKSTAVLFGPLAPGIILMMQVVMVAMLLLLGQRFELGAFFFVAVVITAGLFIYQQWLIRQQHPKPFAAFLNNQWVGLALFLGIALAQWL</sequence>
<keyword evidence="7 12" id="KW-0831">Ubiquinone biosynthesis</keyword>
<evidence type="ECO:0000256" key="5">
    <source>
        <dbReference type="ARBA" id="ARBA00022519"/>
    </source>
</evidence>
<dbReference type="HAMAP" id="MF_01635">
    <property type="entry name" value="UbiA"/>
    <property type="match status" value="1"/>
</dbReference>
<organism evidence="14 15">
    <name type="scientific">Umboniibacter marinipuniceus</name>
    <dbReference type="NCBI Taxonomy" id="569599"/>
    <lineage>
        <taxon>Bacteria</taxon>
        <taxon>Pseudomonadati</taxon>
        <taxon>Pseudomonadota</taxon>
        <taxon>Gammaproteobacteria</taxon>
        <taxon>Cellvibrionales</taxon>
        <taxon>Cellvibrionaceae</taxon>
        <taxon>Umboniibacter</taxon>
    </lineage>
</organism>
<evidence type="ECO:0000256" key="12">
    <source>
        <dbReference type="HAMAP-Rule" id="MF_01635"/>
    </source>
</evidence>
<dbReference type="RefSeq" id="WP_121875413.1">
    <property type="nucleotide sequence ID" value="NZ_REFJ01000001.1"/>
</dbReference>
<dbReference type="Pfam" id="PF01040">
    <property type="entry name" value="UbiA"/>
    <property type="match status" value="1"/>
</dbReference>
<dbReference type="Gene3D" id="1.10.357.140">
    <property type="entry name" value="UbiA prenyltransferase"/>
    <property type="match status" value="1"/>
</dbReference>
<evidence type="ECO:0000256" key="2">
    <source>
        <dbReference type="ARBA" id="ARBA00004141"/>
    </source>
</evidence>
<evidence type="ECO:0000256" key="1">
    <source>
        <dbReference type="ARBA" id="ARBA00001946"/>
    </source>
</evidence>
<evidence type="ECO:0000313" key="14">
    <source>
        <dbReference type="EMBL" id="RMA82060.1"/>
    </source>
</evidence>
<feature type="transmembrane region" description="Helical" evidence="12">
    <location>
        <begin position="265"/>
        <end position="287"/>
    </location>
</feature>
<keyword evidence="9 12" id="KW-0460">Magnesium</keyword>
<dbReference type="Proteomes" id="UP000267187">
    <property type="component" value="Unassembled WGS sequence"/>
</dbReference>